<accession>A0A2T0FG62</accession>
<dbReference type="EMBL" id="NDIQ01000001">
    <property type="protein sequence ID" value="PRT53981.1"/>
    <property type="molecule type" value="Genomic_DNA"/>
</dbReference>
<dbReference type="GO" id="GO:0035226">
    <property type="term" value="F:glutamate-cysteine ligase catalytic subunit binding"/>
    <property type="evidence" value="ECO:0007669"/>
    <property type="project" value="InterPro"/>
</dbReference>
<evidence type="ECO:0000313" key="2">
    <source>
        <dbReference type="Proteomes" id="UP000238350"/>
    </source>
</evidence>
<gene>
    <name evidence="1" type="ORF">B9G98_01601</name>
</gene>
<dbReference type="OrthoDB" id="5596051at2759"/>
<organism evidence="1 2">
    <name type="scientific">Wickerhamiella sorbophila</name>
    <dbReference type="NCBI Taxonomy" id="45607"/>
    <lineage>
        <taxon>Eukaryota</taxon>
        <taxon>Fungi</taxon>
        <taxon>Dikarya</taxon>
        <taxon>Ascomycota</taxon>
        <taxon>Saccharomycotina</taxon>
        <taxon>Dipodascomycetes</taxon>
        <taxon>Dipodascales</taxon>
        <taxon>Trichomonascaceae</taxon>
        <taxon>Wickerhamiella</taxon>
    </lineage>
</organism>
<protein>
    <recommendedName>
        <fullName evidence="3">Glutamate--cysteine ligase modifier subunit</fullName>
    </recommendedName>
</protein>
<dbReference type="GO" id="GO:0017109">
    <property type="term" value="C:glutamate-cysteine ligase complex"/>
    <property type="evidence" value="ECO:0007669"/>
    <property type="project" value="TreeGrafter"/>
</dbReference>
<dbReference type="STRING" id="45607.A0A2T0FG62"/>
<evidence type="ECO:0008006" key="3">
    <source>
        <dbReference type="Google" id="ProtNLM"/>
    </source>
</evidence>
<dbReference type="RefSeq" id="XP_024663927.1">
    <property type="nucleotide sequence ID" value="XM_024808159.1"/>
</dbReference>
<dbReference type="GeneID" id="36515350"/>
<evidence type="ECO:0000313" key="1">
    <source>
        <dbReference type="EMBL" id="PRT53981.1"/>
    </source>
</evidence>
<dbReference type="AlphaFoldDB" id="A0A2T0FG62"/>
<dbReference type="GO" id="GO:0030234">
    <property type="term" value="F:enzyme regulator activity"/>
    <property type="evidence" value="ECO:0007669"/>
    <property type="project" value="TreeGrafter"/>
</dbReference>
<keyword evidence="2" id="KW-1185">Reference proteome</keyword>
<comment type="caution">
    <text evidence="1">The sequence shown here is derived from an EMBL/GenBank/DDBJ whole genome shotgun (WGS) entry which is preliminary data.</text>
</comment>
<dbReference type="InterPro" id="IPR032963">
    <property type="entry name" value="Gclm"/>
</dbReference>
<dbReference type="Proteomes" id="UP000238350">
    <property type="component" value="Unassembled WGS sequence"/>
</dbReference>
<dbReference type="PANTHER" id="PTHR13295:SF4">
    <property type="entry name" value="GLUTAMATE--CYSTEINE LIGASE REGULATORY SUBUNIT"/>
    <property type="match status" value="1"/>
</dbReference>
<name>A0A2T0FG62_9ASCO</name>
<dbReference type="GO" id="GO:0006750">
    <property type="term" value="P:glutathione biosynthetic process"/>
    <property type="evidence" value="ECO:0007669"/>
    <property type="project" value="InterPro"/>
</dbReference>
<proteinExistence type="predicted"/>
<sequence length="200" mass="21883">MISTGRVAGLKSLPEAFHLSPADTEVADASVEEITAKLFFILENGEPSQEILKEITAKVPPEATFIVALRSEFAKDTPLSATEVELVRRVFSLVPHARSYGIADLSATALSSILDAGIHIDIDHIDADECCALPPDILKLGREMNIRLLAHHDTQFTTQEALSQVAESVKKPFTEWHAVLRLSGTFKGRQVIASTEYYIA</sequence>
<reference evidence="1 2" key="1">
    <citation type="submission" date="2017-04" db="EMBL/GenBank/DDBJ databases">
        <title>Genome sequencing of [Candida] sorbophila.</title>
        <authorList>
            <person name="Ahn J.O."/>
        </authorList>
    </citation>
    <scope>NUCLEOTIDE SEQUENCE [LARGE SCALE GENOMIC DNA]</scope>
    <source>
        <strain evidence="1 2">DS02</strain>
    </source>
</reference>
<dbReference type="PANTHER" id="PTHR13295">
    <property type="entry name" value="GLUTAMATE CYSTEINE LIGASE REGULATORY SUBUNIT"/>
    <property type="match status" value="1"/>
</dbReference>